<accession>A0A8H3GP40</accession>
<dbReference type="Pfam" id="PF25534">
    <property type="entry name" value="DUF7918"/>
    <property type="match status" value="1"/>
</dbReference>
<feature type="domain" description="DUF7918" evidence="2">
    <location>
        <begin position="13"/>
        <end position="231"/>
    </location>
</feature>
<evidence type="ECO:0000313" key="4">
    <source>
        <dbReference type="Proteomes" id="UP000663888"/>
    </source>
</evidence>
<dbReference type="EMBL" id="CAJMWX010001050">
    <property type="protein sequence ID" value="CAE6458506.1"/>
    <property type="molecule type" value="Genomic_DNA"/>
</dbReference>
<dbReference type="InterPro" id="IPR057678">
    <property type="entry name" value="DUF7918"/>
</dbReference>
<dbReference type="Proteomes" id="UP000663888">
    <property type="component" value="Unassembled WGS sequence"/>
</dbReference>
<dbReference type="AlphaFoldDB" id="A0A8H3GP40"/>
<dbReference type="PANTHER" id="PTHR36223:SF1">
    <property type="entry name" value="TRANSCRIPTION ELONGATION FACTOR EAF N-TERMINAL DOMAIN-CONTAINING PROTEIN"/>
    <property type="match status" value="1"/>
</dbReference>
<gene>
    <name evidence="3" type="ORF">RDB_LOCUS83907</name>
</gene>
<dbReference type="PANTHER" id="PTHR36223">
    <property type="entry name" value="BETA-LACTAMASE-TYPE TRANSPEPTIDASE FOLD DOMAIN CONTAINING PROTEIN"/>
    <property type="match status" value="1"/>
</dbReference>
<sequence>MIYNDLLVSITNLQGEPLEEFKQVETGENSVECWIPSKEGSGFQIHWQPIRNFKPGLGLHCAIKFDGKGVSSGQLKSTDISRGLPGIKTGMTVAKGVKRHYVFGRHNITGTPCTGAKYLPSDFALIDREDLALPDDPGRESMATIQITLSWVKYGKKQRRHGPYPTLEGPRFVHECAVKKGHLGTVTLGAPVPKSHSRGRIREKEDIGFPKVVFLFRYGPRDWLEAKDIIATERYLTQDFKPKPAARVVKQERETTTTQSIPETLRSHTSRITREQGGEQSDVIDIDDLESDDGSDVVVLNDLVTPKSSTSITKTET</sequence>
<feature type="region of interest" description="Disordered" evidence="1">
    <location>
        <begin position="269"/>
        <end position="288"/>
    </location>
</feature>
<proteinExistence type="predicted"/>
<comment type="caution">
    <text evidence="3">The sequence shown here is derived from an EMBL/GenBank/DDBJ whole genome shotgun (WGS) entry which is preliminary data.</text>
</comment>
<evidence type="ECO:0000256" key="1">
    <source>
        <dbReference type="SAM" id="MobiDB-lite"/>
    </source>
</evidence>
<organism evidence="3 4">
    <name type="scientific">Rhizoctonia solani</name>
    <dbReference type="NCBI Taxonomy" id="456999"/>
    <lineage>
        <taxon>Eukaryota</taxon>
        <taxon>Fungi</taxon>
        <taxon>Dikarya</taxon>
        <taxon>Basidiomycota</taxon>
        <taxon>Agaricomycotina</taxon>
        <taxon>Agaricomycetes</taxon>
        <taxon>Cantharellales</taxon>
        <taxon>Ceratobasidiaceae</taxon>
        <taxon>Rhizoctonia</taxon>
    </lineage>
</organism>
<protein>
    <recommendedName>
        <fullName evidence="2">DUF7918 domain-containing protein</fullName>
    </recommendedName>
</protein>
<name>A0A8H3GP40_9AGAM</name>
<evidence type="ECO:0000259" key="2">
    <source>
        <dbReference type="Pfam" id="PF25534"/>
    </source>
</evidence>
<evidence type="ECO:0000313" key="3">
    <source>
        <dbReference type="EMBL" id="CAE6458506.1"/>
    </source>
</evidence>
<reference evidence="3" key="1">
    <citation type="submission" date="2021-01" db="EMBL/GenBank/DDBJ databases">
        <authorList>
            <person name="Kaushik A."/>
        </authorList>
    </citation>
    <scope>NUCLEOTIDE SEQUENCE</scope>
    <source>
        <strain evidence="3">AG4-R118</strain>
    </source>
</reference>